<dbReference type="AlphaFoldDB" id="A0A5B2VSP6"/>
<reference evidence="2 3" key="2">
    <citation type="submission" date="2019-09" db="EMBL/GenBank/DDBJ databases">
        <authorList>
            <person name="Jin C."/>
        </authorList>
    </citation>
    <scope>NUCLEOTIDE SEQUENCE [LARGE SCALE GENOMIC DNA]</scope>
    <source>
        <strain evidence="2 3">BN140078</strain>
    </source>
</reference>
<evidence type="ECO:0000313" key="3">
    <source>
        <dbReference type="Proteomes" id="UP000324611"/>
    </source>
</evidence>
<feature type="transmembrane region" description="Helical" evidence="1">
    <location>
        <begin position="12"/>
        <end position="30"/>
    </location>
</feature>
<accession>A0A5B2VSP6</accession>
<comment type="caution">
    <text evidence="2">The sequence shown here is derived from an EMBL/GenBank/DDBJ whole genome shotgun (WGS) entry which is preliminary data.</text>
</comment>
<reference evidence="2 3" key="1">
    <citation type="submission" date="2019-09" db="EMBL/GenBank/DDBJ databases">
        <title>Chitinophaga ginsengihumi sp. nov., isolated from soil of ginseng rhizosphere.</title>
        <authorList>
            <person name="Lee J."/>
        </authorList>
    </citation>
    <scope>NUCLEOTIDE SEQUENCE [LARGE SCALE GENOMIC DNA]</scope>
    <source>
        <strain evidence="2 3">BN140078</strain>
    </source>
</reference>
<keyword evidence="1" id="KW-0812">Transmembrane</keyword>
<dbReference type="EMBL" id="VUOC01000002">
    <property type="protein sequence ID" value="KAA2242803.1"/>
    <property type="molecule type" value="Genomic_DNA"/>
</dbReference>
<keyword evidence="3" id="KW-1185">Reference proteome</keyword>
<keyword evidence="1" id="KW-1133">Transmembrane helix</keyword>
<proteinExistence type="predicted"/>
<dbReference type="Proteomes" id="UP000324611">
    <property type="component" value="Unassembled WGS sequence"/>
</dbReference>
<dbReference type="RefSeq" id="WP_149837679.1">
    <property type="nucleotide sequence ID" value="NZ_VUOC01000002.1"/>
</dbReference>
<gene>
    <name evidence="2" type="ORF">F0L74_09755</name>
</gene>
<sequence length="139" mass="15667">MPATPLINGINYSWANISWVMFGVPVVGITKISYKRKLKKDNNYGFGQHPISRGYGNYEYEGSVELYTDEWKRIIAASPDRDPLAIGPFDIQVVFQGSRLTTERDVLRSVEFMEDPLEASQGDSKLLVTIPLIIAAIER</sequence>
<protein>
    <submittedName>
        <fullName evidence="2">Uncharacterized protein</fullName>
    </submittedName>
</protein>
<organism evidence="2 3">
    <name type="scientific">Chitinophaga agrisoli</name>
    <dbReference type="NCBI Taxonomy" id="2607653"/>
    <lineage>
        <taxon>Bacteria</taxon>
        <taxon>Pseudomonadati</taxon>
        <taxon>Bacteroidota</taxon>
        <taxon>Chitinophagia</taxon>
        <taxon>Chitinophagales</taxon>
        <taxon>Chitinophagaceae</taxon>
        <taxon>Chitinophaga</taxon>
    </lineage>
</organism>
<evidence type="ECO:0000256" key="1">
    <source>
        <dbReference type="SAM" id="Phobius"/>
    </source>
</evidence>
<keyword evidence="1" id="KW-0472">Membrane</keyword>
<name>A0A5B2VSP6_9BACT</name>
<evidence type="ECO:0000313" key="2">
    <source>
        <dbReference type="EMBL" id="KAA2242803.1"/>
    </source>
</evidence>